<dbReference type="OrthoDB" id="3797508at2759"/>
<dbReference type="EMBL" id="MU006347">
    <property type="protein sequence ID" value="KAF2845428.1"/>
    <property type="molecule type" value="Genomic_DNA"/>
</dbReference>
<evidence type="ECO:0000313" key="3">
    <source>
        <dbReference type="Proteomes" id="UP000799423"/>
    </source>
</evidence>
<sequence length="231" mass="26486">MCWFTLTPVKHKKHKRPSSDSSCAEELVRVHHNSSPRFSDIKVKLPSSATMELEHQHQHHRPHHPHLHPHLHHHHLPHLHPLHLHPIHDPHPYRRHEKSSAKLHGQGRKLSSPSPGPPPPSRDPSTCRPRSRSPSSRPPASCEPIYRTQIVEPATVRETTRVALHSMQSGRRQSRLRRVAGYEVLGRELPWQWDCISSTVGSSSVDRGKRTRRNGRGGLKYPPFGGLEKWM</sequence>
<protein>
    <submittedName>
        <fullName evidence="2">Uncharacterized protein</fullName>
    </submittedName>
</protein>
<gene>
    <name evidence="2" type="ORF">T440DRAFT_277042</name>
</gene>
<feature type="region of interest" description="Disordered" evidence="1">
    <location>
        <begin position="50"/>
        <end position="143"/>
    </location>
</feature>
<evidence type="ECO:0000313" key="2">
    <source>
        <dbReference type="EMBL" id="KAF2845428.1"/>
    </source>
</evidence>
<proteinExistence type="predicted"/>
<organism evidence="2 3">
    <name type="scientific">Plenodomus tracheiphilus IPT5</name>
    <dbReference type="NCBI Taxonomy" id="1408161"/>
    <lineage>
        <taxon>Eukaryota</taxon>
        <taxon>Fungi</taxon>
        <taxon>Dikarya</taxon>
        <taxon>Ascomycota</taxon>
        <taxon>Pezizomycotina</taxon>
        <taxon>Dothideomycetes</taxon>
        <taxon>Pleosporomycetidae</taxon>
        <taxon>Pleosporales</taxon>
        <taxon>Pleosporineae</taxon>
        <taxon>Leptosphaeriaceae</taxon>
        <taxon>Plenodomus</taxon>
    </lineage>
</organism>
<feature type="compositionally biased region" description="Basic residues" evidence="1">
    <location>
        <begin position="57"/>
        <end position="85"/>
    </location>
</feature>
<feature type="compositionally biased region" description="Low complexity" evidence="1">
    <location>
        <begin position="123"/>
        <end position="140"/>
    </location>
</feature>
<name>A0A6A7ATH1_9PLEO</name>
<dbReference type="Proteomes" id="UP000799423">
    <property type="component" value="Unassembled WGS sequence"/>
</dbReference>
<reference evidence="2" key="1">
    <citation type="submission" date="2020-01" db="EMBL/GenBank/DDBJ databases">
        <authorList>
            <consortium name="DOE Joint Genome Institute"/>
            <person name="Haridas S."/>
            <person name="Albert R."/>
            <person name="Binder M."/>
            <person name="Bloem J."/>
            <person name="Labutti K."/>
            <person name="Salamov A."/>
            <person name="Andreopoulos B."/>
            <person name="Baker S.E."/>
            <person name="Barry K."/>
            <person name="Bills G."/>
            <person name="Bluhm B.H."/>
            <person name="Cannon C."/>
            <person name="Castanera R."/>
            <person name="Culley D.E."/>
            <person name="Daum C."/>
            <person name="Ezra D."/>
            <person name="Gonzalez J.B."/>
            <person name="Henrissat B."/>
            <person name="Kuo A."/>
            <person name="Liang C."/>
            <person name="Lipzen A."/>
            <person name="Lutzoni F."/>
            <person name="Magnuson J."/>
            <person name="Mondo S."/>
            <person name="Nolan M."/>
            <person name="Ohm R."/>
            <person name="Pangilinan J."/>
            <person name="Park H.-J."/>
            <person name="Ramirez L."/>
            <person name="Alfaro M."/>
            <person name="Sun H."/>
            <person name="Tritt A."/>
            <person name="Yoshinaga Y."/>
            <person name="Zwiers L.-H."/>
            <person name="Turgeon B.G."/>
            <person name="Goodwin S.B."/>
            <person name="Spatafora J.W."/>
            <person name="Crous P.W."/>
            <person name="Grigoriev I.V."/>
        </authorList>
    </citation>
    <scope>NUCLEOTIDE SEQUENCE</scope>
    <source>
        <strain evidence="2">IPT5</strain>
    </source>
</reference>
<accession>A0A6A7ATH1</accession>
<dbReference type="AlphaFoldDB" id="A0A6A7ATH1"/>
<keyword evidence="3" id="KW-1185">Reference proteome</keyword>
<evidence type="ECO:0000256" key="1">
    <source>
        <dbReference type="SAM" id="MobiDB-lite"/>
    </source>
</evidence>